<organism evidence="6 7">
    <name type="scientific">Klebsormidium nitens</name>
    <name type="common">Green alga</name>
    <name type="synonym">Ulothrix nitens</name>
    <dbReference type="NCBI Taxonomy" id="105231"/>
    <lineage>
        <taxon>Eukaryota</taxon>
        <taxon>Viridiplantae</taxon>
        <taxon>Streptophyta</taxon>
        <taxon>Klebsormidiophyceae</taxon>
        <taxon>Klebsormidiales</taxon>
        <taxon>Klebsormidiaceae</taxon>
        <taxon>Klebsormidium</taxon>
    </lineage>
</organism>
<dbReference type="OMA" id="TNCHIGS"/>
<sequence>MEDCKTLKLLFLSLALLCASCAAVSGSGCCQCTRNCGQCTPCENEEYNYFLFVVQWPATFCLKPGSCCDGSLTASNFTIHGLWPEKSKNCYPYCCGTEPFRPSEVSGLLPELKTYWPSLACHGTDDSFHAHEWIKHGTCSLASLPDPGTGTPVREYFQRTLQLRKSLPLLSILEQAEIYPSNTASYPLTKLTHAIKTAVGTFPDVQCTGANINEVHFCLAKDLKTFIDCPTTLSTPEESQHWMKDLSRRRHRKKPHPVPHGACPAQVKLPVLHSSSDVQ</sequence>
<proteinExistence type="inferred from homology"/>
<dbReference type="Gene3D" id="3.90.730.10">
    <property type="entry name" value="Ribonuclease T2-like"/>
    <property type="match status" value="1"/>
</dbReference>
<feature type="active site" evidence="3">
    <location>
        <position position="80"/>
    </location>
</feature>
<dbReference type="GO" id="GO:0006401">
    <property type="term" value="P:RNA catabolic process"/>
    <property type="evidence" value="ECO:0000318"/>
    <property type="project" value="GO_Central"/>
</dbReference>
<evidence type="ECO:0000256" key="3">
    <source>
        <dbReference type="PIRSR" id="PIRSR633697-1"/>
    </source>
</evidence>
<keyword evidence="5" id="KW-0732">Signal</keyword>
<protein>
    <submittedName>
        <fullName evidence="6">S-like RNase</fullName>
    </submittedName>
</protein>
<evidence type="ECO:0000313" key="7">
    <source>
        <dbReference type="Proteomes" id="UP000054558"/>
    </source>
</evidence>
<feature type="active site" evidence="3">
    <location>
        <position position="136"/>
    </location>
</feature>
<feature type="active site" evidence="3">
    <location>
        <position position="132"/>
    </location>
</feature>
<dbReference type="GO" id="GO:0005576">
    <property type="term" value="C:extracellular region"/>
    <property type="evidence" value="ECO:0000318"/>
    <property type="project" value="GO_Central"/>
</dbReference>
<name>A0A1Y1HLM5_KLENI</name>
<dbReference type="EMBL" id="DF236981">
    <property type="protein sequence ID" value="GAQ79520.1"/>
    <property type="molecule type" value="Genomic_DNA"/>
</dbReference>
<keyword evidence="7" id="KW-1185">Reference proteome</keyword>
<dbReference type="SUPFAM" id="SSF55895">
    <property type="entry name" value="Ribonuclease Rh-like"/>
    <property type="match status" value="1"/>
</dbReference>
<evidence type="ECO:0000256" key="5">
    <source>
        <dbReference type="SAM" id="SignalP"/>
    </source>
</evidence>
<dbReference type="GO" id="GO:0033897">
    <property type="term" value="F:ribonuclease T2 activity"/>
    <property type="evidence" value="ECO:0007669"/>
    <property type="project" value="InterPro"/>
</dbReference>
<feature type="chain" id="PRO_5013118629" evidence="5">
    <location>
        <begin position="24"/>
        <end position="279"/>
    </location>
</feature>
<dbReference type="CDD" id="cd01061">
    <property type="entry name" value="RNase_T2_euk"/>
    <property type="match status" value="1"/>
</dbReference>
<dbReference type="PANTHER" id="PTHR11240">
    <property type="entry name" value="RIBONUCLEASE T2"/>
    <property type="match status" value="1"/>
</dbReference>
<dbReference type="InterPro" id="IPR036430">
    <property type="entry name" value="RNase_T2-like_sf"/>
</dbReference>
<dbReference type="InterPro" id="IPR018188">
    <property type="entry name" value="RNase_T2_His_AS_1"/>
</dbReference>
<dbReference type="PROSITE" id="PS00531">
    <property type="entry name" value="RNASE_T2_2"/>
    <property type="match status" value="1"/>
</dbReference>
<dbReference type="InterPro" id="IPR001568">
    <property type="entry name" value="RNase_T2-like"/>
</dbReference>
<dbReference type="GO" id="GO:0004521">
    <property type="term" value="F:RNA endonuclease activity"/>
    <property type="evidence" value="ECO:0000318"/>
    <property type="project" value="GO_Central"/>
</dbReference>
<accession>A0A1Y1HLM5</accession>
<dbReference type="PROSITE" id="PS51257">
    <property type="entry name" value="PROKAR_LIPOPROTEIN"/>
    <property type="match status" value="1"/>
</dbReference>
<dbReference type="PROSITE" id="PS00530">
    <property type="entry name" value="RNASE_T2_1"/>
    <property type="match status" value="1"/>
</dbReference>
<dbReference type="Pfam" id="PF00445">
    <property type="entry name" value="Ribonuclease_T2"/>
    <property type="match status" value="1"/>
</dbReference>
<evidence type="ECO:0000256" key="1">
    <source>
        <dbReference type="ARBA" id="ARBA00007469"/>
    </source>
</evidence>
<comment type="similarity">
    <text evidence="1 4">Belongs to the RNase T2 family.</text>
</comment>
<dbReference type="Proteomes" id="UP000054558">
    <property type="component" value="Unassembled WGS sequence"/>
</dbReference>
<dbReference type="PANTHER" id="PTHR11240:SF22">
    <property type="entry name" value="RIBONUCLEASE T2"/>
    <property type="match status" value="1"/>
</dbReference>
<keyword evidence="2" id="KW-1015">Disulfide bond</keyword>
<evidence type="ECO:0000256" key="2">
    <source>
        <dbReference type="ARBA" id="ARBA00023157"/>
    </source>
</evidence>
<evidence type="ECO:0000256" key="4">
    <source>
        <dbReference type="RuleBase" id="RU004328"/>
    </source>
</evidence>
<dbReference type="AlphaFoldDB" id="A0A1Y1HLM5"/>
<evidence type="ECO:0000313" key="6">
    <source>
        <dbReference type="EMBL" id="GAQ79520.1"/>
    </source>
</evidence>
<dbReference type="InterPro" id="IPR033697">
    <property type="entry name" value="Ribonuclease_T2_eukaryotic"/>
</dbReference>
<dbReference type="GO" id="GO:0003723">
    <property type="term" value="F:RNA binding"/>
    <property type="evidence" value="ECO:0007669"/>
    <property type="project" value="InterPro"/>
</dbReference>
<gene>
    <name evidence="6" type="ORF">KFL_000320190</name>
</gene>
<dbReference type="OrthoDB" id="435754at2759"/>
<reference evidence="6 7" key="1">
    <citation type="journal article" date="2014" name="Nat. Commun.">
        <title>Klebsormidium flaccidum genome reveals primary factors for plant terrestrial adaptation.</title>
        <authorList>
            <person name="Hori K."/>
            <person name="Maruyama F."/>
            <person name="Fujisawa T."/>
            <person name="Togashi T."/>
            <person name="Yamamoto N."/>
            <person name="Seo M."/>
            <person name="Sato S."/>
            <person name="Yamada T."/>
            <person name="Mori H."/>
            <person name="Tajima N."/>
            <person name="Moriyama T."/>
            <person name="Ikeuchi M."/>
            <person name="Watanabe M."/>
            <person name="Wada H."/>
            <person name="Kobayashi K."/>
            <person name="Saito M."/>
            <person name="Masuda T."/>
            <person name="Sasaki-Sekimoto Y."/>
            <person name="Mashiguchi K."/>
            <person name="Awai K."/>
            <person name="Shimojima M."/>
            <person name="Masuda S."/>
            <person name="Iwai M."/>
            <person name="Nobusawa T."/>
            <person name="Narise T."/>
            <person name="Kondo S."/>
            <person name="Saito H."/>
            <person name="Sato R."/>
            <person name="Murakawa M."/>
            <person name="Ihara Y."/>
            <person name="Oshima-Yamada Y."/>
            <person name="Ohtaka K."/>
            <person name="Satoh M."/>
            <person name="Sonobe K."/>
            <person name="Ishii M."/>
            <person name="Ohtani R."/>
            <person name="Kanamori-Sato M."/>
            <person name="Honoki R."/>
            <person name="Miyazaki D."/>
            <person name="Mochizuki H."/>
            <person name="Umetsu J."/>
            <person name="Higashi K."/>
            <person name="Shibata D."/>
            <person name="Kamiya Y."/>
            <person name="Sato N."/>
            <person name="Nakamura Y."/>
            <person name="Tabata S."/>
            <person name="Ida S."/>
            <person name="Kurokawa K."/>
            <person name="Ohta H."/>
        </authorList>
    </citation>
    <scope>NUCLEOTIDE SEQUENCE [LARGE SCALE GENOMIC DNA]</scope>
    <source>
        <strain evidence="6 7">NIES-2285</strain>
    </source>
</reference>
<dbReference type="InterPro" id="IPR033130">
    <property type="entry name" value="RNase_T2_His_AS_2"/>
</dbReference>
<feature type="signal peptide" evidence="5">
    <location>
        <begin position="1"/>
        <end position="23"/>
    </location>
</feature>